<gene>
    <name evidence="3" type="ORF">CR203_06870</name>
</gene>
<proteinExistence type="predicted"/>
<evidence type="ECO:0000313" key="4">
    <source>
        <dbReference type="Proteomes" id="UP000281498"/>
    </source>
</evidence>
<feature type="domain" description="VanZ-like" evidence="2">
    <location>
        <begin position="10"/>
        <end position="142"/>
    </location>
</feature>
<dbReference type="Proteomes" id="UP000281498">
    <property type="component" value="Unassembled WGS sequence"/>
</dbReference>
<evidence type="ECO:0000313" key="3">
    <source>
        <dbReference type="EMBL" id="RKL68203.1"/>
    </source>
</evidence>
<dbReference type="RefSeq" id="WP_110938542.1">
    <property type="nucleotide sequence ID" value="NZ_KZ614147.1"/>
</dbReference>
<organism evidence="3 4">
    <name type="scientific">Salipaludibacillus neizhouensis</name>
    <dbReference type="NCBI Taxonomy" id="885475"/>
    <lineage>
        <taxon>Bacteria</taxon>
        <taxon>Bacillati</taxon>
        <taxon>Bacillota</taxon>
        <taxon>Bacilli</taxon>
        <taxon>Bacillales</taxon>
        <taxon>Bacillaceae</taxon>
    </lineage>
</organism>
<reference evidence="3 4" key="1">
    <citation type="submission" date="2017-10" db="EMBL/GenBank/DDBJ databases">
        <title>Bacillus sp. nov., a halophilic bacterium isolated from a Keqin Lake.</title>
        <authorList>
            <person name="Wang H."/>
        </authorList>
    </citation>
    <scope>NUCLEOTIDE SEQUENCE [LARGE SCALE GENOMIC DNA]</scope>
    <source>
        <strain evidence="3 4">KCTC 13187</strain>
    </source>
</reference>
<evidence type="ECO:0000256" key="1">
    <source>
        <dbReference type="SAM" id="Phobius"/>
    </source>
</evidence>
<dbReference type="OrthoDB" id="291892at2"/>
<sequence>MTLNKTFSWTAAVSWMALIFYLSHQPATESSELSTGITEVILSTVESIAPNLDVDMSYFNHIVRKNAHFFAYLTLGLLVLHAMRRSGVRGYQGAASALVIGVLYAISDEVHQLFIPGRSGEVRDVLIDSGGASAGIGLYLLVVKIKKMKKSR</sequence>
<evidence type="ECO:0000259" key="2">
    <source>
        <dbReference type="Pfam" id="PF04892"/>
    </source>
</evidence>
<feature type="transmembrane region" description="Helical" evidence="1">
    <location>
        <begin position="126"/>
        <end position="143"/>
    </location>
</feature>
<dbReference type="InterPro" id="IPR006976">
    <property type="entry name" value="VanZ-like"/>
</dbReference>
<dbReference type="PIRSF" id="PIRSF019083">
    <property type="entry name" value="UCP019083_VanZ"/>
    <property type="match status" value="1"/>
</dbReference>
<keyword evidence="1" id="KW-0812">Transmembrane</keyword>
<feature type="transmembrane region" description="Helical" evidence="1">
    <location>
        <begin position="90"/>
        <end position="106"/>
    </location>
</feature>
<keyword evidence="4" id="KW-1185">Reference proteome</keyword>
<comment type="caution">
    <text evidence="3">The sequence shown here is derived from an EMBL/GenBank/DDBJ whole genome shotgun (WGS) entry which is preliminary data.</text>
</comment>
<protein>
    <submittedName>
        <fullName evidence="3">VanZ family protein</fullName>
    </submittedName>
</protein>
<dbReference type="Pfam" id="PF04892">
    <property type="entry name" value="VanZ"/>
    <property type="match status" value="1"/>
</dbReference>
<dbReference type="EMBL" id="PDOE01000002">
    <property type="protein sequence ID" value="RKL68203.1"/>
    <property type="molecule type" value="Genomic_DNA"/>
</dbReference>
<keyword evidence="1" id="KW-1133">Transmembrane helix</keyword>
<accession>A0A3A9KEY8</accession>
<dbReference type="AlphaFoldDB" id="A0A3A9KEY8"/>
<name>A0A3A9KEY8_9BACI</name>
<dbReference type="NCBIfam" id="NF037970">
    <property type="entry name" value="vanZ_1"/>
    <property type="match status" value="1"/>
</dbReference>
<dbReference type="InterPro" id="IPR016747">
    <property type="entry name" value="Phosphotransbutyrylase"/>
</dbReference>
<keyword evidence="1" id="KW-0472">Membrane</keyword>